<dbReference type="FunFam" id="3.40.250.10:FF:000025">
    <property type="entry name" value="Molybdopterin biosynthesis MoeZ"/>
    <property type="match status" value="1"/>
</dbReference>
<dbReference type="GO" id="GO:0005524">
    <property type="term" value="F:ATP binding"/>
    <property type="evidence" value="ECO:0007669"/>
    <property type="project" value="UniProtKB-KW"/>
</dbReference>
<feature type="domain" description="Rhodanese" evidence="12">
    <location>
        <begin position="300"/>
        <end position="390"/>
    </location>
</feature>
<comment type="subcellular location">
    <subcellularLocation>
        <location evidence="1">Membrane</location>
        <topology evidence="1">Single-pass membrane protein</topology>
    </subcellularLocation>
</comment>
<dbReference type="SUPFAM" id="SSF69572">
    <property type="entry name" value="Activating enzymes of the ubiquitin-like proteins"/>
    <property type="match status" value="1"/>
</dbReference>
<keyword evidence="9" id="KW-0511">Multifunctional enzyme</keyword>
<reference evidence="13" key="1">
    <citation type="submission" date="2019-09" db="EMBL/GenBank/DDBJ databases">
        <authorList>
            <person name="Teo W.F.A."/>
            <person name="Duangmal K."/>
        </authorList>
    </citation>
    <scope>NUCLEOTIDE SEQUENCE [LARGE SCALE GENOMIC DNA]</scope>
    <source>
        <strain evidence="13">K81G1</strain>
    </source>
</reference>
<comment type="caution">
    <text evidence="13">The sequence shown here is derived from an EMBL/GenBank/DDBJ whole genome shotgun (WGS) entry which is preliminary data.</text>
</comment>
<keyword evidence="3" id="KW-0812">Transmembrane</keyword>
<dbReference type="PROSITE" id="PS50206">
    <property type="entry name" value="RHODANESE_3"/>
    <property type="match status" value="1"/>
</dbReference>
<gene>
    <name evidence="13" type="primary">moeZ</name>
    <name evidence="13" type="ORF">FPZ12_030300</name>
</gene>
<accession>A0A5N0UX60</accession>
<dbReference type="GO" id="GO:0016020">
    <property type="term" value="C:membrane"/>
    <property type="evidence" value="ECO:0007669"/>
    <property type="project" value="UniProtKB-SubCell"/>
</dbReference>
<keyword evidence="6" id="KW-0067">ATP-binding</keyword>
<dbReference type="Gene3D" id="3.40.50.720">
    <property type="entry name" value="NAD(P)-binding Rossmann-like Domain"/>
    <property type="match status" value="1"/>
</dbReference>
<dbReference type="Gene3D" id="3.40.250.10">
    <property type="entry name" value="Rhodanese-like domain"/>
    <property type="match status" value="1"/>
</dbReference>
<keyword evidence="14" id="KW-1185">Reference proteome</keyword>
<dbReference type="Pfam" id="PF00899">
    <property type="entry name" value="ThiF"/>
    <property type="match status" value="1"/>
</dbReference>
<evidence type="ECO:0000256" key="9">
    <source>
        <dbReference type="ARBA" id="ARBA00023268"/>
    </source>
</evidence>
<protein>
    <recommendedName>
        <fullName evidence="11">Probable adenylyltransferase/sulfurtransferase MoeZ</fullName>
    </recommendedName>
</protein>
<evidence type="ECO:0000259" key="12">
    <source>
        <dbReference type="PROSITE" id="PS50206"/>
    </source>
</evidence>
<dbReference type="RefSeq" id="WP_150980562.1">
    <property type="nucleotide sequence ID" value="NZ_VMNW02000059.1"/>
</dbReference>
<proteinExistence type="inferred from homology"/>
<evidence type="ECO:0000313" key="14">
    <source>
        <dbReference type="Proteomes" id="UP000319769"/>
    </source>
</evidence>
<name>A0A5N0UX60_9PSEU</name>
<evidence type="ECO:0000256" key="3">
    <source>
        <dbReference type="ARBA" id="ARBA00022692"/>
    </source>
</evidence>
<dbReference type="FunFam" id="3.40.50.720:FF:000033">
    <property type="entry name" value="Adenylyltransferase and sulfurtransferase MOCS3"/>
    <property type="match status" value="1"/>
</dbReference>
<evidence type="ECO:0000256" key="4">
    <source>
        <dbReference type="ARBA" id="ARBA00022695"/>
    </source>
</evidence>
<dbReference type="AlphaFoldDB" id="A0A5N0UX60"/>
<keyword evidence="4 13" id="KW-0548">Nucleotidyltransferase</keyword>
<dbReference type="InterPro" id="IPR045886">
    <property type="entry name" value="ThiF/MoeB/HesA"/>
</dbReference>
<dbReference type="PANTHER" id="PTHR10953:SF102">
    <property type="entry name" value="ADENYLYLTRANSFERASE AND SULFURTRANSFERASE MOCS3"/>
    <property type="match status" value="1"/>
</dbReference>
<dbReference type="GO" id="GO:0008146">
    <property type="term" value="F:sulfotransferase activity"/>
    <property type="evidence" value="ECO:0007669"/>
    <property type="project" value="TreeGrafter"/>
</dbReference>
<evidence type="ECO:0000256" key="10">
    <source>
        <dbReference type="ARBA" id="ARBA00060757"/>
    </source>
</evidence>
<evidence type="ECO:0000256" key="11">
    <source>
        <dbReference type="ARBA" id="ARBA00067503"/>
    </source>
</evidence>
<comment type="similarity">
    <text evidence="10">In the N-terminal section; belongs to the HesA/MoeB/ThiF family.</text>
</comment>
<dbReference type="PANTHER" id="PTHR10953">
    <property type="entry name" value="UBIQUITIN-ACTIVATING ENZYME E1"/>
    <property type="match status" value="1"/>
</dbReference>
<evidence type="ECO:0000256" key="6">
    <source>
        <dbReference type="ARBA" id="ARBA00022840"/>
    </source>
</evidence>
<dbReference type="EMBL" id="VMNW02000059">
    <property type="protein sequence ID" value="KAA9155137.1"/>
    <property type="molecule type" value="Genomic_DNA"/>
</dbReference>
<evidence type="ECO:0000256" key="8">
    <source>
        <dbReference type="ARBA" id="ARBA00023136"/>
    </source>
</evidence>
<dbReference type="NCBIfam" id="NF004281">
    <property type="entry name" value="PRK05690.1"/>
    <property type="match status" value="1"/>
</dbReference>
<organism evidence="13 14">
    <name type="scientific">Amycolatopsis acidicola</name>
    <dbReference type="NCBI Taxonomy" id="2596893"/>
    <lineage>
        <taxon>Bacteria</taxon>
        <taxon>Bacillati</taxon>
        <taxon>Actinomycetota</taxon>
        <taxon>Actinomycetes</taxon>
        <taxon>Pseudonocardiales</taxon>
        <taxon>Pseudonocardiaceae</taxon>
        <taxon>Amycolatopsis</taxon>
    </lineage>
</organism>
<dbReference type="InterPro" id="IPR000594">
    <property type="entry name" value="ThiF_NAD_FAD-bd"/>
</dbReference>
<dbReference type="InterPro" id="IPR035985">
    <property type="entry name" value="Ubiquitin-activating_enz"/>
</dbReference>
<evidence type="ECO:0000256" key="2">
    <source>
        <dbReference type="ARBA" id="ARBA00022679"/>
    </source>
</evidence>
<dbReference type="CDD" id="cd00158">
    <property type="entry name" value="RHOD"/>
    <property type="match status" value="1"/>
</dbReference>
<evidence type="ECO:0000256" key="7">
    <source>
        <dbReference type="ARBA" id="ARBA00022989"/>
    </source>
</evidence>
<dbReference type="GO" id="GO:0016779">
    <property type="term" value="F:nucleotidyltransferase activity"/>
    <property type="evidence" value="ECO:0007669"/>
    <property type="project" value="UniProtKB-KW"/>
</dbReference>
<evidence type="ECO:0000256" key="1">
    <source>
        <dbReference type="ARBA" id="ARBA00004167"/>
    </source>
</evidence>
<keyword evidence="8" id="KW-0472">Membrane</keyword>
<dbReference type="GO" id="GO:0005829">
    <property type="term" value="C:cytosol"/>
    <property type="evidence" value="ECO:0007669"/>
    <property type="project" value="TreeGrafter"/>
</dbReference>
<dbReference type="GO" id="GO:0008641">
    <property type="term" value="F:ubiquitin-like modifier activating enzyme activity"/>
    <property type="evidence" value="ECO:0007669"/>
    <property type="project" value="InterPro"/>
</dbReference>
<keyword evidence="7" id="KW-1133">Transmembrane helix</keyword>
<keyword evidence="5" id="KW-0547">Nucleotide-binding</keyword>
<dbReference type="CDD" id="cd00757">
    <property type="entry name" value="ThiF_MoeB_HesA_family"/>
    <property type="match status" value="1"/>
</dbReference>
<dbReference type="Proteomes" id="UP000319769">
    <property type="component" value="Unassembled WGS sequence"/>
</dbReference>
<dbReference type="InterPro" id="IPR036873">
    <property type="entry name" value="Rhodanese-like_dom_sf"/>
</dbReference>
<dbReference type="Pfam" id="PF00581">
    <property type="entry name" value="Rhodanese"/>
    <property type="match status" value="1"/>
</dbReference>
<evidence type="ECO:0000256" key="5">
    <source>
        <dbReference type="ARBA" id="ARBA00022741"/>
    </source>
</evidence>
<keyword evidence="2" id="KW-0808">Transferase</keyword>
<sequence>MSGTLPPLVEPAAELTKEEVARYSRHLIIPDVGMDGQKRLKNAKVLVIGAGGLGSPALLYLAAAGVGTLGVIDFDVVDESNLQRQVIHGVSDVGKPKAVSAKESIAEINPFVDVVLHTEQLTTANALDVFRGYDLILDGTDNFATRYLVNDAAVLLDKPYVWGSIFRFEGQVSVFWENAPNGRGLNYRDLYPEAPPPGMVPSCAEGGVLGVLCASIGSIMVTEAIKLITGIGEPLLGRLISYDALEMKYREVKIRKDPETPKITELIDYEAFCGVVSDDAQDAAAGHTITPAELKAKFDAGENFELIDVREPHEYEIVNIKGAKLIPKDRILSGEALSELPQDKPIVLHCKSGARSAEALAALHRAGFKDATHLGGGVLAWANQIDKSLPTY</sequence>
<dbReference type="OrthoDB" id="9804286at2"/>
<dbReference type="NCBIfam" id="NF005902">
    <property type="entry name" value="PRK07878.1"/>
    <property type="match status" value="1"/>
</dbReference>
<dbReference type="SMART" id="SM00450">
    <property type="entry name" value="RHOD"/>
    <property type="match status" value="1"/>
</dbReference>
<dbReference type="InterPro" id="IPR001763">
    <property type="entry name" value="Rhodanese-like_dom"/>
</dbReference>
<evidence type="ECO:0000313" key="13">
    <source>
        <dbReference type="EMBL" id="KAA9155137.1"/>
    </source>
</evidence>
<dbReference type="GO" id="GO:0004792">
    <property type="term" value="F:thiosulfate-cyanide sulfurtransferase activity"/>
    <property type="evidence" value="ECO:0007669"/>
    <property type="project" value="TreeGrafter"/>
</dbReference>